<sequence length="313" mass="33918">MFNVFLNHDIELNLILILVSYTIICLVGRVVASATAKQGIAGSIPGSGKILLGFFKFLENFSIVTRSLELSPGINSSNHFSRLGITTESGIVYGNRLSPYYVKLKTQTVKNFEPTANFEMQKYNNTLPDPGIELETLYKYVNLNSMYKNGIVLFLKGGKSSNGFSGEARGSVRLLLTKNHPVLSPAFRAGAPIGSIYKIDYMVGAVTAAQRVEGPNPARSNSLCDPQIVVSGLGVILDIVNTIAGSSFTRSVNIQLNFCRSGVDGLMTLCPADTFATTEQSTQHFNSYGLHSRLLELGLKAGDTPSPLRLEKP</sequence>
<organism evidence="2">
    <name type="scientific">Spodoptera frugiperda</name>
    <name type="common">Fall armyworm</name>
    <dbReference type="NCBI Taxonomy" id="7108"/>
    <lineage>
        <taxon>Eukaryota</taxon>
        <taxon>Metazoa</taxon>
        <taxon>Ecdysozoa</taxon>
        <taxon>Arthropoda</taxon>
        <taxon>Hexapoda</taxon>
        <taxon>Insecta</taxon>
        <taxon>Pterygota</taxon>
        <taxon>Neoptera</taxon>
        <taxon>Endopterygota</taxon>
        <taxon>Lepidoptera</taxon>
        <taxon>Glossata</taxon>
        <taxon>Ditrysia</taxon>
        <taxon>Noctuoidea</taxon>
        <taxon>Noctuidae</taxon>
        <taxon>Amphipyrinae</taxon>
        <taxon>Spodoptera</taxon>
    </lineage>
</organism>
<evidence type="ECO:0000313" key="2">
    <source>
        <dbReference type="EMBL" id="SOQ51877.1"/>
    </source>
</evidence>
<dbReference type="EMBL" id="ODYU01008354">
    <property type="protein sequence ID" value="SOQ51877.1"/>
    <property type="molecule type" value="Genomic_DNA"/>
</dbReference>
<gene>
    <name evidence="2" type="ORF">SFRICE_006576</name>
</gene>
<reference evidence="2" key="1">
    <citation type="submission" date="2016-07" db="EMBL/GenBank/DDBJ databases">
        <authorList>
            <person name="Bretaudeau A."/>
        </authorList>
    </citation>
    <scope>NUCLEOTIDE SEQUENCE</scope>
    <source>
        <strain evidence="2">Rice</strain>
        <tissue evidence="2">Whole body</tissue>
    </source>
</reference>
<evidence type="ECO:0000256" key="1">
    <source>
        <dbReference type="SAM" id="Phobius"/>
    </source>
</evidence>
<accession>A0A2H1WFT4</accession>
<keyword evidence="1" id="KW-0812">Transmembrane</keyword>
<feature type="transmembrane region" description="Helical" evidence="1">
    <location>
        <begin position="12"/>
        <end position="32"/>
    </location>
</feature>
<proteinExistence type="predicted"/>
<dbReference type="AlphaFoldDB" id="A0A2H1WFT4"/>
<keyword evidence="1" id="KW-0472">Membrane</keyword>
<name>A0A2H1WFT4_SPOFR</name>
<keyword evidence="1" id="KW-1133">Transmembrane helix</keyword>
<protein>
    <submittedName>
        <fullName evidence="2">SFRICE_006576</fullName>
    </submittedName>
</protein>